<dbReference type="Proteomes" id="UP000215377">
    <property type="component" value="Unassembled WGS sequence"/>
</dbReference>
<evidence type="ECO:0000313" key="2">
    <source>
        <dbReference type="Proteomes" id="UP000215377"/>
    </source>
</evidence>
<comment type="caution">
    <text evidence="1">The sequence shown here is derived from an EMBL/GenBank/DDBJ whole genome shotgun (WGS) entry which is preliminary data.</text>
</comment>
<dbReference type="CDD" id="cd07067">
    <property type="entry name" value="HP_PGM_like"/>
    <property type="match status" value="1"/>
</dbReference>
<dbReference type="SMART" id="SM00855">
    <property type="entry name" value="PGAM"/>
    <property type="match status" value="1"/>
</dbReference>
<keyword evidence="2" id="KW-1185">Reference proteome</keyword>
<dbReference type="Pfam" id="PF00300">
    <property type="entry name" value="His_Phos_1"/>
    <property type="match status" value="1"/>
</dbReference>
<dbReference type="InterPro" id="IPR013078">
    <property type="entry name" value="His_Pase_superF_clade-1"/>
</dbReference>
<dbReference type="SUPFAM" id="SSF53254">
    <property type="entry name" value="Phosphoglycerate mutase-like"/>
    <property type="match status" value="1"/>
</dbReference>
<accession>A0A225NI89</accession>
<dbReference type="EMBL" id="AQQR01000004">
    <property type="protein sequence ID" value="OWU73526.1"/>
    <property type="molecule type" value="Genomic_DNA"/>
</dbReference>
<dbReference type="PANTHER" id="PTHR47623:SF1">
    <property type="entry name" value="OS09G0287300 PROTEIN"/>
    <property type="match status" value="1"/>
</dbReference>
<dbReference type="PANTHER" id="PTHR47623">
    <property type="entry name" value="OS09G0287300 PROTEIN"/>
    <property type="match status" value="1"/>
</dbReference>
<dbReference type="OrthoDB" id="9810154at2"/>
<dbReference type="Gene3D" id="3.40.50.1240">
    <property type="entry name" value="Phosphoglycerate mutase-like"/>
    <property type="match status" value="1"/>
</dbReference>
<sequence length="164" mass="17856">MTCILILMRHAKSSWAEPAMADHNRPLNKRGKRSARALGDWLRGHDHVPDQILCSSATRAQLTCQGLELGLPAPAVPALYHAEPGAMLQVLQKATGRCVLMIGHNPGIAEFADRLVQTAPDHDRFGDYPTGATLVASFDVPGWADVAWNTGQVIDFVIPRELTD</sequence>
<evidence type="ECO:0000313" key="1">
    <source>
        <dbReference type="EMBL" id="OWU73526.1"/>
    </source>
</evidence>
<name>A0A225NI89_9RHOB</name>
<proteinExistence type="predicted"/>
<reference evidence="1 2" key="1">
    <citation type="submission" date="2013-04" db="EMBL/GenBank/DDBJ databases">
        <title>Oceanicola sp. 22II1-22F33 Genome Sequencing.</title>
        <authorList>
            <person name="Lai Q."/>
            <person name="Li G."/>
            <person name="Shao Z."/>
        </authorList>
    </citation>
    <scope>NUCLEOTIDE SEQUENCE [LARGE SCALE GENOMIC DNA]</scope>
    <source>
        <strain evidence="1 2">22II1-22F33</strain>
    </source>
</reference>
<dbReference type="AlphaFoldDB" id="A0A225NI89"/>
<protein>
    <submittedName>
        <fullName evidence="1">Phosphoglycerate mutase</fullName>
    </submittedName>
</protein>
<gene>
    <name evidence="1" type="ORF">ATO3_12780</name>
</gene>
<organism evidence="1 2">
    <name type="scientific">Marinibacterium profundimaris</name>
    <dbReference type="NCBI Taxonomy" id="1679460"/>
    <lineage>
        <taxon>Bacteria</taxon>
        <taxon>Pseudomonadati</taxon>
        <taxon>Pseudomonadota</taxon>
        <taxon>Alphaproteobacteria</taxon>
        <taxon>Rhodobacterales</taxon>
        <taxon>Paracoccaceae</taxon>
        <taxon>Marinibacterium</taxon>
    </lineage>
</organism>
<dbReference type="InterPro" id="IPR029033">
    <property type="entry name" value="His_PPase_superfam"/>
</dbReference>